<dbReference type="InterPro" id="IPR051394">
    <property type="entry name" value="Glutamate_Synthase"/>
</dbReference>
<dbReference type="GO" id="GO:0006537">
    <property type="term" value="P:glutamate biosynthetic process"/>
    <property type="evidence" value="ECO:0007669"/>
    <property type="project" value="InterPro"/>
</dbReference>
<feature type="domain" description="Glutamate synthase" evidence="2">
    <location>
        <begin position="62"/>
        <end position="417"/>
    </location>
</feature>
<sequence length="450" mass="48372">SRLKGAGFQILAEDAVRRHDLAWAGNPAVRSPSLPNPGEFHWRAEGERRMWNPDTVVAARQTALTGNHDTYREFARLVNEDAQSRCTIRSLLDFGEGSPIPVDEVEPASEIVKNFTTGAMSFGALSKEAHETLAVAMNRIGAKSNSGEGGEDPERFALLKNGDSRRSAIKQVASGRFGVTMDYLVHADQLQIKMAQGAKPGEGGELPGRKVSDGIARVRHTTPGVMLISPPPHHDIYSIEDLAQLIFDLKNANPAADVSVKLVSAVGVGTVAAGVVKARSDHILISGHDGGTGASPLTSIKHAGLPWELGIAEVHQTLVLNGLRDRVRLEVDGQIKTGRDVVMGALLGAEEFGFSTAPLIAMGCIMMRKCHLNTCPVGITTQDPVLRARFTGTPEHVINYLFLVAEEVREILANLGFRRLHDAVGRCDLLVPSQLKTGPTATFDFSALLT</sequence>
<dbReference type="Pfam" id="PF01645">
    <property type="entry name" value="Glu_synthase"/>
    <property type="match status" value="1"/>
</dbReference>
<dbReference type="InterPro" id="IPR002932">
    <property type="entry name" value="Glu_synthdom"/>
</dbReference>
<evidence type="ECO:0000256" key="1">
    <source>
        <dbReference type="ARBA" id="ARBA00009716"/>
    </source>
</evidence>
<accession>A0A382I8V0</accession>
<comment type="similarity">
    <text evidence="1">Belongs to the glutamate synthase family.</text>
</comment>
<name>A0A382I8V0_9ZZZZ</name>
<dbReference type="PANTHER" id="PTHR43100">
    <property type="entry name" value="GLUTAMATE SYNTHASE [NADPH] SMALL CHAIN"/>
    <property type="match status" value="1"/>
</dbReference>
<feature type="non-terminal residue" evidence="3">
    <location>
        <position position="1"/>
    </location>
</feature>
<gene>
    <name evidence="3" type="ORF">METZ01_LOCUS248501</name>
</gene>
<feature type="non-terminal residue" evidence="3">
    <location>
        <position position="450"/>
    </location>
</feature>
<organism evidence="3">
    <name type="scientific">marine metagenome</name>
    <dbReference type="NCBI Taxonomy" id="408172"/>
    <lineage>
        <taxon>unclassified sequences</taxon>
        <taxon>metagenomes</taxon>
        <taxon>ecological metagenomes</taxon>
    </lineage>
</organism>
<dbReference type="InterPro" id="IPR013785">
    <property type="entry name" value="Aldolase_TIM"/>
</dbReference>
<dbReference type="SUPFAM" id="SSF51395">
    <property type="entry name" value="FMN-linked oxidoreductases"/>
    <property type="match status" value="1"/>
</dbReference>
<dbReference type="PANTHER" id="PTHR43100:SF1">
    <property type="entry name" value="GLUTAMATE SYNTHASE [NADPH] SMALL CHAIN"/>
    <property type="match status" value="1"/>
</dbReference>
<dbReference type="EMBL" id="UINC01065705">
    <property type="protein sequence ID" value="SVB95647.1"/>
    <property type="molecule type" value="Genomic_DNA"/>
</dbReference>
<dbReference type="Gene3D" id="3.20.20.70">
    <property type="entry name" value="Aldolase class I"/>
    <property type="match status" value="2"/>
</dbReference>
<evidence type="ECO:0000313" key="3">
    <source>
        <dbReference type="EMBL" id="SVB95647.1"/>
    </source>
</evidence>
<dbReference type="CDD" id="cd02808">
    <property type="entry name" value="GltS_FMN"/>
    <property type="match status" value="1"/>
</dbReference>
<reference evidence="3" key="1">
    <citation type="submission" date="2018-05" db="EMBL/GenBank/DDBJ databases">
        <authorList>
            <person name="Lanie J.A."/>
            <person name="Ng W.-L."/>
            <person name="Kazmierczak K.M."/>
            <person name="Andrzejewski T.M."/>
            <person name="Davidsen T.M."/>
            <person name="Wayne K.J."/>
            <person name="Tettelin H."/>
            <person name="Glass J.I."/>
            <person name="Rusch D."/>
            <person name="Podicherti R."/>
            <person name="Tsui H.-C.T."/>
            <person name="Winkler M.E."/>
        </authorList>
    </citation>
    <scope>NUCLEOTIDE SEQUENCE</scope>
</reference>
<protein>
    <recommendedName>
        <fullName evidence="2">Glutamate synthase domain-containing protein</fullName>
    </recommendedName>
</protein>
<dbReference type="AlphaFoldDB" id="A0A382I8V0"/>
<proteinExistence type="inferred from homology"/>
<dbReference type="GO" id="GO:0015930">
    <property type="term" value="F:glutamate synthase activity"/>
    <property type="evidence" value="ECO:0007669"/>
    <property type="project" value="InterPro"/>
</dbReference>
<evidence type="ECO:0000259" key="2">
    <source>
        <dbReference type="Pfam" id="PF01645"/>
    </source>
</evidence>